<feature type="domain" description="EAL" evidence="1">
    <location>
        <begin position="3"/>
        <end position="253"/>
    </location>
</feature>
<evidence type="ECO:0000313" key="4">
    <source>
        <dbReference type="Proteomes" id="UP001155604"/>
    </source>
</evidence>
<dbReference type="CDD" id="cd01948">
    <property type="entry name" value="EAL"/>
    <property type="match status" value="1"/>
</dbReference>
<dbReference type="PANTHER" id="PTHR33121:SF76">
    <property type="entry name" value="SIGNALING PROTEIN"/>
    <property type="match status" value="1"/>
</dbReference>
<dbReference type="SUPFAM" id="SSF55073">
    <property type="entry name" value="Nucleotide cyclase"/>
    <property type="match status" value="1"/>
</dbReference>
<dbReference type="GO" id="GO:0071111">
    <property type="term" value="F:cyclic-guanylate-specific phosphodiesterase activity"/>
    <property type="evidence" value="ECO:0007669"/>
    <property type="project" value="InterPro"/>
</dbReference>
<organism evidence="3 4">
    <name type="scientific">Shewanella septentrionalis</name>
    <dbReference type="NCBI Taxonomy" id="2952223"/>
    <lineage>
        <taxon>Bacteria</taxon>
        <taxon>Pseudomonadati</taxon>
        <taxon>Pseudomonadota</taxon>
        <taxon>Gammaproteobacteria</taxon>
        <taxon>Alteromonadales</taxon>
        <taxon>Shewanellaceae</taxon>
        <taxon>Shewanella</taxon>
    </lineage>
</organism>
<dbReference type="NCBIfam" id="TIGR00254">
    <property type="entry name" value="GGDEF"/>
    <property type="match status" value="1"/>
</dbReference>
<evidence type="ECO:0000313" key="3">
    <source>
        <dbReference type="EMBL" id="MCT7944399.1"/>
    </source>
</evidence>
<evidence type="ECO:0000259" key="2">
    <source>
        <dbReference type="PROSITE" id="PS50887"/>
    </source>
</evidence>
<protein>
    <submittedName>
        <fullName evidence="3">GGDEF domain-containing protein</fullName>
    </submittedName>
</protein>
<dbReference type="InterPro" id="IPR050706">
    <property type="entry name" value="Cyclic-di-GMP_PDE-like"/>
</dbReference>
<dbReference type="RefSeq" id="WP_261271796.1">
    <property type="nucleotide sequence ID" value="NZ_JAMTCC010000004.1"/>
</dbReference>
<dbReference type="AlphaFoldDB" id="A0A9X2WSE4"/>
<dbReference type="InterPro" id="IPR000644">
    <property type="entry name" value="CBS_dom"/>
</dbReference>
<dbReference type="Pfam" id="PF00563">
    <property type="entry name" value="EAL"/>
    <property type="match status" value="1"/>
</dbReference>
<reference evidence="3" key="1">
    <citation type="journal article" date="2023" name="Int. J. Syst. Evol. Microbiol.">
        <title>&lt;i&gt;Shewanella septentrionalis&lt;/i&gt; sp. nov. and &lt;i&gt;Shewanella holmiensis&lt;/i&gt; sp. nov., isolated from Baltic Sea water and sediments.</title>
        <authorList>
            <person name="Martin-Rodriguez A.J."/>
            <person name="Thorell K."/>
            <person name="Joffre E."/>
            <person name="Jensie-Markopoulos S."/>
            <person name="Moore E.R.B."/>
            <person name="Sjoling A."/>
        </authorList>
    </citation>
    <scope>NUCLEOTIDE SEQUENCE</scope>
    <source>
        <strain evidence="3">SP1W3</strain>
    </source>
</reference>
<accession>A0A9X2WSE4</accession>
<dbReference type="Gene3D" id="3.10.580.10">
    <property type="entry name" value="CBS-domain"/>
    <property type="match status" value="1"/>
</dbReference>
<dbReference type="CDD" id="cd04598">
    <property type="entry name" value="CBS_pair_GGDEF_EAL"/>
    <property type="match status" value="1"/>
</dbReference>
<comment type="caution">
    <text evidence="3">The sequence shown here is derived from an EMBL/GenBank/DDBJ whole genome shotgun (WGS) entry which is preliminary data.</text>
</comment>
<gene>
    <name evidence="3" type="ORF">NE536_03340</name>
</gene>
<dbReference type="SUPFAM" id="SSF54631">
    <property type="entry name" value="CBS-domain pair"/>
    <property type="match status" value="1"/>
</dbReference>
<proteinExistence type="predicted"/>
<dbReference type="PROSITE" id="PS50887">
    <property type="entry name" value="GGDEF"/>
    <property type="match status" value="1"/>
</dbReference>
<dbReference type="InterPro" id="IPR000160">
    <property type="entry name" value="GGDEF_dom"/>
</dbReference>
<dbReference type="EMBL" id="JAMTCC010000004">
    <property type="protein sequence ID" value="MCT7944399.1"/>
    <property type="molecule type" value="Genomic_DNA"/>
</dbReference>
<dbReference type="Gene3D" id="3.30.70.270">
    <property type="match status" value="1"/>
</dbReference>
<dbReference type="PROSITE" id="PS50883">
    <property type="entry name" value="EAL"/>
    <property type="match status" value="1"/>
</dbReference>
<dbReference type="Pfam" id="PF00990">
    <property type="entry name" value="GGDEF"/>
    <property type="match status" value="1"/>
</dbReference>
<sequence length="585" mass="65651">MTSLDLAKELDKIISKAAISPLFQPIFNILEHKIHGFEALSRGPEHSPLYSPVPLFQTAEHEGKLSELETLCRRISLEQFKLRQFQGKLFINISPKALLDPAHPKGMTLQLLQQLGIAPSQVVIELSEQYPADDIDLLKSCLNHYRSQGFLTAIDDLGAGYSGLRLWSELSPDYVKIDRHFIHEIDSTPVKQEFVRSIVELCQSLTCKVIAEGIETQEELAVLKQLGIVYCQGYLLGRPEVLPCRAMKATLVPNNTQIQPRYSESAESLCTNAITVAPTLKLKFLSDTFSSQPALQAVVVVDNQLPLGIISRATLLELFSTPYGRALHENHAVSEVMDPQVIQIEANEPLSTVSQLLTSETANTVAQQFIILRRGKLLGIGHTKDLLQRITEHRIKMARHANPLTDLPGNVPIQEELKRLKIQKKHFYLAYFDLCNFKPYNDIYGFCRGDEVICEVTNLLLKYKSDNCFVGHVGGDDFVIISTCEHMISRCQRILADFETHKHLFYSAEHWQAQEMLADDRQGEACYHQLISLCVGILPPALTFNANEHSLSTLSARAKKQAKSANNGFYLLENHLTIETQALSA</sequence>
<dbReference type="CDD" id="cd01949">
    <property type="entry name" value="GGDEF"/>
    <property type="match status" value="1"/>
</dbReference>
<feature type="domain" description="GGDEF" evidence="2">
    <location>
        <begin position="425"/>
        <end position="574"/>
    </location>
</feature>
<name>A0A9X2WSE4_9GAMM</name>
<dbReference type="InterPro" id="IPR029787">
    <property type="entry name" value="Nucleotide_cyclase"/>
</dbReference>
<dbReference type="Pfam" id="PF00571">
    <property type="entry name" value="CBS"/>
    <property type="match status" value="1"/>
</dbReference>
<dbReference type="SMART" id="SM00267">
    <property type="entry name" value="GGDEF"/>
    <property type="match status" value="1"/>
</dbReference>
<dbReference type="InterPro" id="IPR046342">
    <property type="entry name" value="CBS_dom_sf"/>
</dbReference>
<dbReference type="Gene3D" id="3.20.20.450">
    <property type="entry name" value="EAL domain"/>
    <property type="match status" value="1"/>
</dbReference>
<dbReference type="InterPro" id="IPR035919">
    <property type="entry name" value="EAL_sf"/>
</dbReference>
<dbReference type="SMART" id="SM00052">
    <property type="entry name" value="EAL"/>
    <property type="match status" value="1"/>
</dbReference>
<dbReference type="InterPro" id="IPR001633">
    <property type="entry name" value="EAL_dom"/>
</dbReference>
<keyword evidence="4" id="KW-1185">Reference proteome</keyword>
<dbReference type="Proteomes" id="UP001155604">
    <property type="component" value="Unassembled WGS sequence"/>
</dbReference>
<dbReference type="InterPro" id="IPR043128">
    <property type="entry name" value="Rev_trsase/Diguanyl_cyclase"/>
</dbReference>
<dbReference type="SUPFAM" id="SSF141868">
    <property type="entry name" value="EAL domain-like"/>
    <property type="match status" value="1"/>
</dbReference>
<evidence type="ECO:0000259" key="1">
    <source>
        <dbReference type="PROSITE" id="PS50883"/>
    </source>
</evidence>
<dbReference type="PANTHER" id="PTHR33121">
    <property type="entry name" value="CYCLIC DI-GMP PHOSPHODIESTERASE PDEF"/>
    <property type="match status" value="1"/>
</dbReference>